<gene>
    <name evidence="3" type="ORF">CC86DRAFT_411943</name>
</gene>
<dbReference type="EMBL" id="MU006240">
    <property type="protein sequence ID" value="KAF2820651.1"/>
    <property type="molecule type" value="Genomic_DNA"/>
</dbReference>
<evidence type="ECO:0000259" key="2">
    <source>
        <dbReference type="Pfam" id="PF17111"/>
    </source>
</evidence>
<evidence type="ECO:0000313" key="3">
    <source>
        <dbReference type="EMBL" id="KAF2820651.1"/>
    </source>
</evidence>
<protein>
    <recommendedName>
        <fullName evidence="2">Azaphilone pigments biosynthesis cluster protein L N-terminal domain-containing protein</fullName>
    </recommendedName>
</protein>
<reference evidence="3" key="1">
    <citation type="journal article" date="2020" name="Stud. Mycol.">
        <title>101 Dothideomycetes genomes: a test case for predicting lifestyles and emergence of pathogens.</title>
        <authorList>
            <person name="Haridas S."/>
            <person name="Albert R."/>
            <person name="Binder M."/>
            <person name="Bloem J."/>
            <person name="Labutti K."/>
            <person name="Salamov A."/>
            <person name="Andreopoulos B."/>
            <person name="Baker S."/>
            <person name="Barry K."/>
            <person name="Bills G."/>
            <person name="Bluhm B."/>
            <person name="Cannon C."/>
            <person name="Castanera R."/>
            <person name="Culley D."/>
            <person name="Daum C."/>
            <person name="Ezra D."/>
            <person name="Gonzalez J."/>
            <person name="Henrissat B."/>
            <person name="Kuo A."/>
            <person name="Liang C."/>
            <person name="Lipzen A."/>
            <person name="Lutzoni F."/>
            <person name="Magnuson J."/>
            <person name="Mondo S."/>
            <person name="Nolan M."/>
            <person name="Ohm R."/>
            <person name="Pangilinan J."/>
            <person name="Park H.-J."/>
            <person name="Ramirez L."/>
            <person name="Alfaro M."/>
            <person name="Sun H."/>
            <person name="Tritt A."/>
            <person name="Yoshinaga Y."/>
            <person name="Zwiers L.-H."/>
            <person name="Turgeon B."/>
            <person name="Goodwin S."/>
            <person name="Spatafora J."/>
            <person name="Crous P."/>
            <person name="Grigoriev I."/>
        </authorList>
    </citation>
    <scope>NUCLEOTIDE SEQUENCE</scope>
    <source>
        <strain evidence="3">CBS 113818</strain>
    </source>
</reference>
<feature type="region of interest" description="Disordered" evidence="1">
    <location>
        <begin position="314"/>
        <end position="366"/>
    </location>
</feature>
<dbReference type="Pfam" id="PF17111">
    <property type="entry name" value="PigL_N"/>
    <property type="match status" value="1"/>
</dbReference>
<dbReference type="Proteomes" id="UP000799424">
    <property type="component" value="Unassembled WGS sequence"/>
</dbReference>
<sequence>MEPLAIVAACATLISAVGRCAHTIVIFGREVRDARGDLEMIDLELKALRTVLVSLKDDIAKPSSNTLPHTLASHLGFILKSCEGVVEAIVKSLEKHSSSRIGRGGHWTIGGGKDDMTKFRSSLEAHKSSLNLALVMVTMTVTRDIKKDTSETHRYAAGIPDVKDDTTKILDEIRRLRARLPADLQQGPNVILQRFLDESTSYAETVVNEEHMGDMSDQPPPVPRAAAKEEYHYPATYTDFAFYPPEREVTSRQNSPHYSPHHSPRHSPNPFMTPRRDLTPVADHIPSPRSYISHSHIVEHSDASSEFSRLSLSAEKDVEKSRISSASSRGIAPPSRPVSRAVSNRTQHRETANHASLKPTPPIEFQNHLRRPDDWKFLTLNHRTESGNQSLSAPELWTHRYTAMTRSPKHLAEGNFKLRQQLEPPRETMLLIGVYYPESLGDDEFNARFATTVESVSEALAATHEACGTSHDTPWWTTVVVLLINNDAGTQQQYAFTRHGMRLRCDAESEHCGIAPDKVRDDERKIFAHLWEHTTLRTKISWNRRGVPEYFDEGVTPLQLIQCQYTSRAKSRTDIGSAEHLLPFIRMLDARTCLSIAAGDKIGKFDVFDAYMTSRHTLSSIKIADPMQLYPGTAFESSFTDYYGRVPTKIYPLEGAVKFKQEKRSLYTRVGALFR</sequence>
<feature type="compositionally biased region" description="Low complexity" evidence="1">
    <location>
        <begin position="323"/>
        <end position="333"/>
    </location>
</feature>
<dbReference type="AlphaFoldDB" id="A0A6A6ZHU1"/>
<dbReference type="InterPro" id="IPR031348">
    <property type="entry name" value="PigL_N"/>
</dbReference>
<dbReference type="GO" id="GO:0004100">
    <property type="term" value="F:chitin synthase activity"/>
    <property type="evidence" value="ECO:0007669"/>
    <property type="project" value="InterPro"/>
</dbReference>
<organism evidence="3 4">
    <name type="scientific">Ophiobolus disseminans</name>
    <dbReference type="NCBI Taxonomy" id="1469910"/>
    <lineage>
        <taxon>Eukaryota</taxon>
        <taxon>Fungi</taxon>
        <taxon>Dikarya</taxon>
        <taxon>Ascomycota</taxon>
        <taxon>Pezizomycotina</taxon>
        <taxon>Dothideomycetes</taxon>
        <taxon>Pleosporomycetidae</taxon>
        <taxon>Pleosporales</taxon>
        <taxon>Pleosporineae</taxon>
        <taxon>Phaeosphaeriaceae</taxon>
        <taxon>Ophiobolus</taxon>
    </lineage>
</organism>
<dbReference type="OrthoDB" id="524326at2759"/>
<feature type="domain" description="Azaphilone pigments biosynthesis cluster protein L N-terminal" evidence="2">
    <location>
        <begin position="1"/>
        <end position="178"/>
    </location>
</feature>
<feature type="region of interest" description="Disordered" evidence="1">
    <location>
        <begin position="248"/>
        <end position="289"/>
    </location>
</feature>
<proteinExistence type="predicted"/>
<accession>A0A6A6ZHU1</accession>
<keyword evidence="4" id="KW-1185">Reference proteome</keyword>
<name>A0A6A6ZHU1_9PLEO</name>
<evidence type="ECO:0000256" key="1">
    <source>
        <dbReference type="SAM" id="MobiDB-lite"/>
    </source>
</evidence>
<evidence type="ECO:0000313" key="4">
    <source>
        <dbReference type="Proteomes" id="UP000799424"/>
    </source>
</evidence>